<evidence type="ECO:0000259" key="4">
    <source>
        <dbReference type="PROSITE" id="PS51017"/>
    </source>
</evidence>
<sequence>MTSVSAYEALLEALDDRKRSADSFFGAAPDMLFDAPAPAAFDSFVVHRVEAPGDLSHPYSFDRIENPVSLDSEDCESESESSEELPRGKPRLTIKLPVTTTTTTTTTREIIDDETLDREIVATIAPRKQESSPRTIIDARKRPRVEPLVAPPPFPLDARSSEPLETLRSECDVAKRPSGYVGAYSPEARKARVELFLRKRARRVWTKKVKYDVRKNFADSRMRVKGRFVKKEDEDLLRDLVSIV</sequence>
<protein>
    <recommendedName>
        <fullName evidence="4">CCT domain-containing protein</fullName>
    </recommendedName>
</protein>
<evidence type="ECO:0000313" key="5">
    <source>
        <dbReference type="EMBL" id="KAJ8611395.1"/>
    </source>
</evidence>
<evidence type="ECO:0000256" key="3">
    <source>
        <dbReference type="SAM" id="MobiDB-lite"/>
    </source>
</evidence>
<feature type="region of interest" description="Disordered" evidence="3">
    <location>
        <begin position="69"/>
        <end position="89"/>
    </location>
</feature>
<comment type="subcellular location">
    <subcellularLocation>
        <location evidence="1">Nucleus</location>
    </subcellularLocation>
</comment>
<dbReference type="PROSITE" id="PS51017">
    <property type="entry name" value="CCT"/>
    <property type="match status" value="1"/>
</dbReference>
<feature type="compositionally biased region" description="Acidic residues" evidence="3">
    <location>
        <begin position="71"/>
        <end position="83"/>
    </location>
</feature>
<dbReference type="Proteomes" id="UP001230188">
    <property type="component" value="Unassembled WGS sequence"/>
</dbReference>
<accession>A0AAD7ULU4</accession>
<reference evidence="5" key="1">
    <citation type="submission" date="2023-01" db="EMBL/GenBank/DDBJ databases">
        <title>Metagenome sequencing of chrysophaentin producing Chrysophaeum taylorii.</title>
        <authorList>
            <person name="Davison J."/>
            <person name="Bewley C."/>
        </authorList>
    </citation>
    <scope>NUCLEOTIDE SEQUENCE</scope>
    <source>
        <strain evidence="5">NIES-1699</strain>
    </source>
</reference>
<dbReference type="PANTHER" id="PTHR31319">
    <property type="entry name" value="ZINC FINGER PROTEIN CONSTANS-LIKE 4"/>
    <property type="match status" value="1"/>
</dbReference>
<evidence type="ECO:0000256" key="2">
    <source>
        <dbReference type="ARBA" id="ARBA00023242"/>
    </source>
</evidence>
<keyword evidence="6" id="KW-1185">Reference proteome</keyword>
<proteinExistence type="predicted"/>
<dbReference type="PANTHER" id="PTHR31319:SF77">
    <property type="entry name" value="ZINC FINGER PROTEIN CONSTANS-LIKE 4"/>
    <property type="match status" value="1"/>
</dbReference>
<dbReference type="Pfam" id="PF06203">
    <property type="entry name" value="CCT"/>
    <property type="match status" value="1"/>
</dbReference>
<comment type="caution">
    <text evidence="5">The sequence shown here is derived from an EMBL/GenBank/DDBJ whole genome shotgun (WGS) entry which is preliminary data.</text>
</comment>
<dbReference type="InterPro" id="IPR010402">
    <property type="entry name" value="CCT_domain"/>
</dbReference>
<gene>
    <name evidence="5" type="ORF">CTAYLR_006488</name>
</gene>
<organism evidence="5 6">
    <name type="scientific">Chrysophaeum taylorii</name>
    <dbReference type="NCBI Taxonomy" id="2483200"/>
    <lineage>
        <taxon>Eukaryota</taxon>
        <taxon>Sar</taxon>
        <taxon>Stramenopiles</taxon>
        <taxon>Ochrophyta</taxon>
        <taxon>Pelagophyceae</taxon>
        <taxon>Pelagomonadales</taxon>
        <taxon>Pelagomonadaceae</taxon>
        <taxon>Chrysophaeum</taxon>
    </lineage>
</organism>
<dbReference type="AlphaFoldDB" id="A0AAD7ULU4"/>
<dbReference type="InterPro" id="IPR045281">
    <property type="entry name" value="CONSTANS-like"/>
</dbReference>
<dbReference type="GO" id="GO:0005634">
    <property type="term" value="C:nucleus"/>
    <property type="evidence" value="ECO:0007669"/>
    <property type="project" value="UniProtKB-SubCell"/>
</dbReference>
<evidence type="ECO:0000313" key="6">
    <source>
        <dbReference type="Proteomes" id="UP001230188"/>
    </source>
</evidence>
<name>A0AAD7ULU4_9STRA</name>
<feature type="domain" description="CCT" evidence="4">
    <location>
        <begin position="189"/>
        <end position="231"/>
    </location>
</feature>
<keyword evidence="2" id="KW-0539">Nucleus</keyword>
<dbReference type="EMBL" id="JAQMWT010000076">
    <property type="protein sequence ID" value="KAJ8611395.1"/>
    <property type="molecule type" value="Genomic_DNA"/>
</dbReference>
<evidence type="ECO:0000256" key="1">
    <source>
        <dbReference type="ARBA" id="ARBA00004123"/>
    </source>
</evidence>